<evidence type="ECO:0000313" key="3">
    <source>
        <dbReference type="EMBL" id="XBY45604.1"/>
    </source>
</evidence>
<name>A0AAU7XCZ5_9HYPH</name>
<keyword evidence="2" id="KW-0812">Transmembrane</keyword>
<dbReference type="AlphaFoldDB" id="A0AAU7XCZ5"/>
<accession>A0AAU7XCZ5</accession>
<gene>
    <name evidence="3" type="ORF">ABS361_04820</name>
</gene>
<organism evidence="3">
    <name type="scientific">Methyloraptor flagellatus</name>
    <dbReference type="NCBI Taxonomy" id="3162530"/>
    <lineage>
        <taxon>Bacteria</taxon>
        <taxon>Pseudomonadati</taxon>
        <taxon>Pseudomonadota</taxon>
        <taxon>Alphaproteobacteria</taxon>
        <taxon>Hyphomicrobiales</taxon>
        <taxon>Ancalomicrobiaceae</taxon>
        <taxon>Methyloraptor</taxon>
    </lineage>
</organism>
<feature type="transmembrane region" description="Helical" evidence="2">
    <location>
        <begin position="9"/>
        <end position="26"/>
    </location>
</feature>
<keyword evidence="2" id="KW-1133">Transmembrane helix</keyword>
<evidence type="ECO:0000256" key="1">
    <source>
        <dbReference type="SAM" id="MobiDB-lite"/>
    </source>
</evidence>
<protein>
    <submittedName>
        <fullName evidence="3">DUF599 family protein</fullName>
    </submittedName>
</protein>
<dbReference type="Pfam" id="PF04654">
    <property type="entry name" value="DUF599"/>
    <property type="match status" value="1"/>
</dbReference>
<dbReference type="InterPro" id="IPR006747">
    <property type="entry name" value="DUF599"/>
</dbReference>
<keyword evidence="2" id="KW-0472">Membrane</keyword>
<feature type="region of interest" description="Disordered" evidence="1">
    <location>
        <begin position="228"/>
        <end position="264"/>
    </location>
</feature>
<sequence>MPIPIFPDAFALAWFIFAWFGVGYLVDKTSLGDRSLSRRMDMHRRVWAARMLERDVRIVDTAIMSSLQNGTAFFASTSLIAVGAAFGLLNQADRLLEILSEIPLHVATSRMALQTKALGLVVIYGYAFFKFGWSYRLFNYAAILIGAVPNASDDHDPAQGVVAARRFSEMQIDAGHHFHWGLRALFFSLGFMGWLVNAWIFMATTTVILLVLLRRQYLSHALHSLEDGPDPLMPPPRGQNPETGITAPGTRRRTAPPSDRRQAL</sequence>
<dbReference type="KEGG" id="mflg:ABS361_04820"/>
<dbReference type="EMBL" id="CP158568">
    <property type="protein sequence ID" value="XBY45604.1"/>
    <property type="molecule type" value="Genomic_DNA"/>
</dbReference>
<feature type="transmembrane region" description="Helical" evidence="2">
    <location>
        <begin position="191"/>
        <end position="213"/>
    </location>
</feature>
<proteinExistence type="predicted"/>
<dbReference type="RefSeq" id="WP_407050697.1">
    <property type="nucleotide sequence ID" value="NZ_CP158568.1"/>
</dbReference>
<reference evidence="3" key="1">
    <citation type="submission" date="2024-06" db="EMBL/GenBank/DDBJ databases">
        <title>Methylostella associata gen. nov., sp. nov., a novel Ancalomicrobiaceae-affiliated facultatively methylotrophic bacteria that feed on methanotrophs of the genus Methylococcus.</title>
        <authorList>
            <person name="Saltykova V."/>
            <person name="Danilova O.V."/>
            <person name="Oshkin I.Y."/>
            <person name="Belova S.E."/>
            <person name="Pimenov N.V."/>
            <person name="Dedysh S.N."/>
        </authorList>
    </citation>
    <scope>NUCLEOTIDE SEQUENCE</scope>
    <source>
        <strain evidence="3">S20</strain>
    </source>
</reference>
<feature type="transmembrane region" description="Helical" evidence="2">
    <location>
        <begin position="111"/>
        <end position="129"/>
    </location>
</feature>
<evidence type="ECO:0000256" key="2">
    <source>
        <dbReference type="SAM" id="Phobius"/>
    </source>
</evidence>